<gene>
    <name evidence="8" type="primary">moeA</name>
    <name evidence="8" type="ORF">LuPra_00821</name>
</gene>
<evidence type="ECO:0000259" key="7">
    <source>
        <dbReference type="SMART" id="SM00852"/>
    </source>
</evidence>
<dbReference type="InterPro" id="IPR036425">
    <property type="entry name" value="MoaB/Mog-like_dom_sf"/>
</dbReference>
<dbReference type="PROSITE" id="PS01079">
    <property type="entry name" value="MOCF_BIOSYNTHESIS_2"/>
    <property type="match status" value="1"/>
</dbReference>
<dbReference type="InterPro" id="IPR005110">
    <property type="entry name" value="MoeA_linker/N"/>
</dbReference>
<dbReference type="CDD" id="cd00887">
    <property type="entry name" value="MoeA"/>
    <property type="match status" value="1"/>
</dbReference>
<dbReference type="GO" id="GO:0005829">
    <property type="term" value="C:cytosol"/>
    <property type="evidence" value="ECO:0007669"/>
    <property type="project" value="TreeGrafter"/>
</dbReference>
<dbReference type="NCBIfam" id="NF045515">
    <property type="entry name" value="Glp_gephyrin"/>
    <property type="match status" value="1"/>
</dbReference>
<dbReference type="Gene3D" id="3.40.980.10">
    <property type="entry name" value="MoaB/Mog-like domain"/>
    <property type="match status" value="1"/>
</dbReference>
<dbReference type="GO" id="GO:0046872">
    <property type="term" value="F:metal ion binding"/>
    <property type="evidence" value="ECO:0007669"/>
    <property type="project" value="UniProtKB-UniRule"/>
</dbReference>
<protein>
    <recommendedName>
        <fullName evidence="6">Molybdopterin molybdenumtransferase</fullName>
        <ecNumber evidence="6">2.10.1.1</ecNumber>
    </recommendedName>
</protein>
<dbReference type="GO" id="GO:0061599">
    <property type="term" value="F:molybdopterin molybdotransferase activity"/>
    <property type="evidence" value="ECO:0007669"/>
    <property type="project" value="UniProtKB-UniRule"/>
</dbReference>
<evidence type="ECO:0000313" key="9">
    <source>
        <dbReference type="Proteomes" id="UP000076079"/>
    </source>
</evidence>
<comment type="cofactor">
    <cofactor evidence="6">
        <name>Mg(2+)</name>
        <dbReference type="ChEBI" id="CHEBI:18420"/>
    </cofactor>
</comment>
<organism evidence="8 9">
    <name type="scientific">Luteitalea pratensis</name>
    <dbReference type="NCBI Taxonomy" id="1855912"/>
    <lineage>
        <taxon>Bacteria</taxon>
        <taxon>Pseudomonadati</taxon>
        <taxon>Acidobacteriota</taxon>
        <taxon>Vicinamibacteria</taxon>
        <taxon>Vicinamibacterales</taxon>
        <taxon>Vicinamibacteraceae</taxon>
        <taxon>Luteitalea</taxon>
    </lineage>
</organism>
<dbReference type="PANTHER" id="PTHR10192:SF5">
    <property type="entry name" value="GEPHYRIN"/>
    <property type="match status" value="1"/>
</dbReference>
<dbReference type="GO" id="GO:0006777">
    <property type="term" value="P:Mo-molybdopterin cofactor biosynthetic process"/>
    <property type="evidence" value="ECO:0007669"/>
    <property type="project" value="UniProtKB-UniRule"/>
</dbReference>
<keyword evidence="6" id="KW-0460">Magnesium</keyword>
<dbReference type="InterPro" id="IPR038987">
    <property type="entry name" value="MoeA-like"/>
</dbReference>
<dbReference type="EC" id="2.10.1.1" evidence="6"/>
<keyword evidence="9" id="KW-1185">Reference proteome</keyword>
<reference evidence="9" key="2">
    <citation type="submission" date="2016-04" db="EMBL/GenBank/DDBJ databases">
        <title>First Complete Genome Sequence of a Subdivision 6 Acidobacterium.</title>
        <authorList>
            <person name="Huang S."/>
            <person name="Vieira S."/>
            <person name="Bunk B."/>
            <person name="Riedel T."/>
            <person name="Sproeer C."/>
            <person name="Overmann J."/>
        </authorList>
    </citation>
    <scope>NUCLEOTIDE SEQUENCE [LARGE SCALE GENOMIC DNA]</scope>
    <source>
        <strain evidence="9">DSM 100886 HEG_-6_39</strain>
    </source>
</reference>
<keyword evidence="4 6" id="KW-0501">Molybdenum cofactor biosynthesis</keyword>
<dbReference type="Pfam" id="PF00994">
    <property type="entry name" value="MoCF_biosynth"/>
    <property type="match status" value="1"/>
</dbReference>
<comment type="pathway">
    <text evidence="2 6">Cofactor biosynthesis; molybdopterin biosynthesis.</text>
</comment>
<dbReference type="UniPathway" id="UPA00344"/>
<dbReference type="STRING" id="1855912.LuPra_00821"/>
<dbReference type="OrthoDB" id="9804758at2"/>
<proteinExistence type="inferred from homology"/>
<sequence>MSERGFGGMRPFGAVLPFEHARQVMLDAAGIVEGHESVPFASASTRVLAEDVPAPFDVPGFDRSAMDGYAVRASDLGGASAESPLWLALAGRARPGALSPVSVREGTCVDIATGAPLPEGADAVVMVERTHRDGDRVRFTHPVMAREHVSPRGNDVQAGAVVLRAGEVLTPARLGVAASFGLCSLVVRRKPVVALISSGDELLDAGTDAGAPGPGQIYDANRVMLAAVCAGSGADVRLLPVVRDTLDHWRNAFDAATHADLIVCSGGSSVGEQDFGSDILAERGEMLFHGIAVKPGKPTALARIGSQLVLAMPGNPTSCLSNAYVLLRPLVRRLAGLPALVPVTRDAALARALTSPVDRLQFHPVRLDGDRAVPVFKGSGDVTSLSDADGYVEVPVGVTRIEAGRRVVVTLY</sequence>
<dbReference type="EMBL" id="CP015136">
    <property type="protein sequence ID" value="AMY07647.1"/>
    <property type="molecule type" value="Genomic_DNA"/>
</dbReference>
<reference evidence="8 9" key="1">
    <citation type="journal article" date="2016" name="Genome Announc.">
        <title>First Complete Genome Sequence of a Subdivision 6 Acidobacterium Strain.</title>
        <authorList>
            <person name="Huang S."/>
            <person name="Vieira S."/>
            <person name="Bunk B."/>
            <person name="Riedel T."/>
            <person name="Sproer C."/>
            <person name="Overmann J."/>
        </authorList>
    </citation>
    <scope>NUCLEOTIDE SEQUENCE [LARGE SCALE GENOMIC DNA]</scope>
    <source>
        <strain evidence="9">DSM 100886 HEG_-6_39</strain>
    </source>
</reference>
<comment type="catalytic activity">
    <reaction evidence="5">
        <text>adenylyl-molybdopterin + molybdate = Mo-molybdopterin + AMP + H(+)</text>
        <dbReference type="Rhea" id="RHEA:35047"/>
        <dbReference type="ChEBI" id="CHEBI:15378"/>
        <dbReference type="ChEBI" id="CHEBI:36264"/>
        <dbReference type="ChEBI" id="CHEBI:62727"/>
        <dbReference type="ChEBI" id="CHEBI:71302"/>
        <dbReference type="ChEBI" id="CHEBI:456215"/>
        <dbReference type="EC" id="2.10.1.1"/>
    </reaction>
</comment>
<dbReference type="RefSeq" id="WP_110169574.1">
    <property type="nucleotide sequence ID" value="NZ_CP015136.1"/>
</dbReference>
<evidence type="ECO:0000256" key="6">
    <source>
        <dbReference type="RuleBase" id="RU365090"/>
    </source>
</evidence>
<dbReference type="InterPro" id="IPR008284">
    <property type="entry name" value="MoCF_biosynth_CS"/>
</dbReference>
<evidence type="ECO:0000256" key="5">
    <source>
        <dbReference type="ARBA" id="ARBA00047317"/>
    </source>
</evidence>
<dbReference type="PANTHER" id="PTHR10192">
    <property type="entry name" value="MOLYBDOPTERIN BIOSYNTHESIS PROTEIN"/>
    <property type="match status" value="1"/>
</dbReference>
<dbReference type="InterPro" id="IPR001453">
    <property type="entry name" value="MoaB/Mog_dom"/>
</dbReference>
<dbReference type="Pfam" id="PF03454">
    <property type="entry name" value="MoeA_C"/>
    <property type="match status" value="1"/>
</dbReference>
<comment type="similarity">
    <text evidence="3 6">Belongs to the MoeA family.</text>
</comment>
<dbReference type="PATRIC" id="fig|1813736.3.peg.857"/>
<dbReference type="NCBIfam" id="TIGR00177">
    <property type="entry name" value="molyb_syn"/>
    <property type="match status" value="1"/>
</dbReference>
<evidence type="ECO:0000256" key="3">
    <source>
        <dbReference type="ARBA" id="ARBA00010763"/>
    </source>
</evidence>
<dbReference type="InterPro" id="IPR036688">
    <property type="entry name" value="MoeA_C_domain_IV_sf"/>
</dbReference>
<keyword evidence="6" id="KW-0479">Metal-binding</keyword>
<evidence type="ECO:0000313" key="8">
    <source>
        <dbReference type="EMBL" id="AMY07647.1"/>
    </source>
</evidence>
<dbReference type="Gene3D" id="3.90.105.10">
    <property type="entry name" value="Molybdopterin biosynthesis moea protein, domain 2"/>
    <property type="match status" value="1"/>
</dbReference>
<dbReference type="Pfam" id="PF03453">
    <property type="entry name" value="MoeA_N"/>
    <property type="match status" value="1"/>
</dbReference>
<evidence type="ECO:0000256" key="1">
    <source>
        <dbReference type="ARBA" id="ARBA00002901"/>
    </source>
</evidence>
<dbReference type="InterPro" id="IPR036135">
    <property type="entry name" value="MoeA_linker/N_sf"/>
</dbReference>
<evidence type="ECO:0000256" key="2">
    <source>
        <dbReference type="ARBA" id="ARBA00005046"/>
    </source>
</evidence>
<dbReference type="SUPFAM" id="SSF63867">
    <property type="entry name" value="MoeA C-terminal domain-like"/>
    <property type="match status" value="1"/>
</dbReference>
<comment type="function">
    <text evidence="1 6">Catalyzes the insertion of molybdate into adenylated molybdopterin with the concomitant release of AMP.</text>
</comment>
<dbReference type="SUPFAM" id="SSF53218">
    <property type="entry name" value="Molybdenum cofactor biosynthesis proteins"/>
    <property type="match status" value="1"/>
</dbReference>
<dbReference type="KEGG" id="abac:LuPra_00821"/>
<keyword evidence="6" id="KW-0500">Molybdenum</keyword>
<accession>A0A143PGF9</accession>
<feature type="domain" description="MoaB/Mog" evidence="7">
    <location>
        <begin position="194"/>
        <end position="333"/>
    </location>
</feature>
<dbReference type="SUPFAM" id="SSF63882">
    <property type="entry name" value="MoeA N-terminal region -like"/>
    <property type="match status" value="1"/>
</dbReference>
<keyword evidence="6 8" id="KW-0808">Transferase</keyword>
<evidence type="ECO:0000256" key="4">
    <source>
        <dbReference type="ARBA" id="ARBA00023150"/>
    </source>
</evidence>
<name>A0A143PGF9_LUTPR</name>
<dbReference type="AlphaFoldDB" id="A0A143PGF9"/>
<dbReference type="Proteomes" id="UP000076079">
    <property type="component" value="Chromosome"/>
</dbReference>
<dbReference type="Gene3D" id="2.170.190.11">
    <property type="entry name" value="Molybdopterin biosynthesis moea protein, domain 3"/>
    <property type="match status" value="1"/>
</dbReference>
<dbReference type="Gene3D" id="2.40.340.10">
    <property type="entry name" value="MoeA, C-terminal, domain IV"/>
    <property type="match status" value="1"/>
</dbReference>
<dbReference type="SMART" id="SM00852">
    <property type="entry name" value="MoCF_biosynth"/>
    <property type="match status" value="1"/>
</dbReference>
<dbReference type="InterPro" id="IPR005111">
    <property type="entry name" value="MoeA_C_domain_IV"/>
</dbReference>